<keyword evidence="3" id="KW-0964">Secreted</keyword>
<name>A0ABT9P0S0_9ACTN</name>
<dbReference type="Proteomes" id="UP001235712">
    <property type="component" value="Unassembled WGS sequence"/>
</dbReference>
<accession>A0ABT9P0S0</accession>
<evidence type="ECO:0000259" key="8">
    <source>
        <dbReference type="Pfam" id="PF00720"/>
    </source>
</evidence>
<proteinExistence type="inferred from homology"/>
<protein>
    <recommendedName>
        <fullName evidence="8">Subtilisin inhibitor domain-containing protein</fullName>
    </recommendedName>
</protein>
<gene>
    <name evidence="9" type="ORF">J2S57_002022</name>
</gene>
<comment type="similarity">
    <text evidence="2">Belongs to the protease inhibitor I16 (SSI) family.</text>
</comment>
<keyword evidence="10" id="KW-1185">Reference proteome</keyword>
<dbReference type="Gene3D" id="3.30.350.10">
    <property type="entry name" value="Subtilisin inhibitor-like"/>
    <property type="match status" value="1"/>
</dbReference>
<keyword evidence="4" id="KW-0646">Protease inhibitor</keyword>
<evidence type="ECO:0000313" key="10">
    <source>
        <dbReference type="Proteomes" id="UP001235712"/>
    </source>
</evidence>
<feature type="compositionally biased region" description="Polar residues" evidence="7">
    <location>
        <begin position="48"/>
        <end position="62"/>
    </location>
</feature>
<dbReference type="PROSITE" id="PS00999">
    <property type="entry name" value="SSI"/>
    <property type="match status" value="1"/>
</dbReference>
<dbReference type="InterPro" id="IPR023549">
    <property type="entry name" value="Subtilisin_inhibitor"/>
</dbReference>
<comment type="caution">
    <text evidence="9">The sequence shown here is derived from an EMBL/GenBank/DDBJ whole genome shotgun (WGS) entry which is preliminary data.</text>
</comment>
<evidence type="ECO:0000256" key="4">
    <source>
        <dbReference type="ARBA" id="ARBA00022690"/>
    </source>
</evidence>
<evidence type="ECO:0000256" key="1">
    <source>
        <dbReference type="ARBA" id="ARBA00004613"/>
    </source>
</evidence>
<keyword evidence="5" id="KW-0722">Serine protease inhibitor</keyword>
<organism evidence="9 10">
    <name type="scientific">Kineosporia succinea</name>
    <dbReference type="NCBI Taxonomy" id="84632"/>
    <lineage>
        <taxon>Bacteria</taxon>
        <taxon>Bacillati</taxon>
        <taxon>Actinomycetota</taxon>
        <taxon>Actinomycetes</taxon>
        <taxon>Kineosporiales</taxon>
        <taxon>Kineosporiaceae</taxon>
        <taxon>Kineosporia</taxon>
    </lineage>
</organism>
<evidence type="ECO:0000256" key="5">
    <source>
        <dbReference type="ARBA" id="ARBA00022900"/>
    </source>
</evidence>
<evidence type="ECO:0000256" key="3">
    <source>
        <dbReference type="ARBA" id="ARBA00022525"/>
    </source>
</evidence>
<dbReference type="RefSeq" id="WP_307240912.1">
    <property type="nucleotide sequence ID" value="NZ_JAUSQZ010000001.1"/>
</dbReference>
<evidence type="ECO:0000313" key="9">
    <source>
        <dbReference type="EMBL" id="MDP9826273.1"/>
    </source>
</evidence>
<feature type="domain" description="Subtilisin inhibitor" evidence="8">
    <location>
        <begin position="64"/>
        <end position="134"/>
    </location>
</feature>
<dbReference type="InterPro" id="IPR036819">
    <property type="entry name" value="Subtilisin_inhibitor-like_sf"/>
</dbReference>
<sequence>MDLHRFAHRAQPERFRRPAPTRRALPAAALLTVALAGLSGCGSDSPEDTVTPQDAPSPSTDLTVTVVDGEKTTWTLTCDPVGGTHPDAAAACAALEKNGEQSLPPVAADQMCTQIFGGEQTATITGTWKGEKVDASFSRTDGCQISRWEALAPLLPRTSGA</sequence>
<dbReference type="Pfam" id="PF00720">
    <property type="entry name" value="SSI"/>
    <property type="match status" value="1"/>
</dbReference>
<reference evidence="9 10" key="1">
    <citation type="submission" date="2023-07" db="EMBL/GenBank/DDBJ databases">
        <title>Sequencing the genomes of 1000 actinobacteria strains.</title>
        <authorList>
            <person name="Klenk H.-P."/>
        </authorList>
    </citation>
    <scope>NUCLEOTIDE SEQUENCE [LARGE SCALE GENOMIC DNA]</scope>
    <source>
        <strain evidence="9 10">DSM 44388</strain>
    </source>
</reference>
<evidence type="ECO:0000256" key="2">
    <source>
        <dbReference type="ARBA" id="ARBA00010472"/>
    </source>
</evidence>
<evidence type="ECO:0000256" key="6">
    <source>
        <dbReference type="ARBA" id="ARBA00023157"/>
    </source>
</evidence>
<feature type="region of interest" description="Disordered" evidence="7">
    <location>
        <begin position="42"/>
        <end position="62"/>
    </location>
</feature>
<keyword evidence="6" id="KW-1015">Disulfide bond</keyword>
<dbReference type="EMBL" id="JAUSQZ010000001">
    <property type="protein sequence ID" value="MDP9826273.1"/>
    <property type="molecule type" value="Genomic_DNA"/>
</dbReference>
<comment type="subcellular location">
    <subcellularLocation>
        <location evidence="1">Secreted</location>
    </subcellularLocation>
</comment>
<dbReference type="InterPro" id="IPR020054">
    <property type="entry name" value="Prot_inh_SSI_I16_CS"/>
</dbReference>
<evidence type="ECO:0000256" key="7">
    <source>
        <dbReference type="SAM" id="MobiDB-lite"/>
    </source>
</evidence>
<dbReference type="SUPFAM" id="SSF55399">
    <property type="entry name" value="Subtilisin inhibitor"/>
    <property type="match status" value="1"/>
</dbReference>